<reference evidence="2 3" key="1">
    <citation type="submission" date="2021-02" db="EMBL/GenBank/DDBJ databases">
        <title>De Novo genome assembly of isolated myxobacteria.</title>
        <authorList>
            <person name="Stevens D.C."/>
        </authorList>
    </citation>
    <scope>NUCLEOTIDE SEQUENCE [LARGE SCALE GENOMIC DNA]</scope>
    <source>
        <strain evidence="2 3">SCHIC003</strain>
    </source>
</reference>
<dbReference type="Proteomes" id="UP000663090">
    <property type="component" value="Chromosome"/>
</dbReference>
<keyword evidence="3" id="KW-1185">Reference proteome</keyword>
<feature type="signal peptide" evidence="1">
    <location>
        <begin position="1"/>
        <end position="20"/>
    </location>
</feature>
<feature type="chain" id="PRO_5047113105" description="Lipoprotein" evidence="1">
    <location>
        <begin position="21"/>
        <end position="764"/>
    </location>
</feature>
<accession>A0ABX7N2E8</accession>
<evidence type="ECO:0000313" key="3">
    <source>
        <dbReference type="Proteomes" id="UP000663090"/>
    </source>
</evidence>
<evidence type="ECO:0000256" key="1">
    <source>
        <dbReference type="SAM" id="SignalP"/>
    </source>
</evidence>
<evidence type="ECO:0008006" key="4">
    <source>
        <dbReference type="Google" id="ProtNLM"/>
    </source>
</evidence>
<keyword evidence="1" id="KW-0732">Signal</keyword>
<proteinExistence type="predicted"/>
<evidence type="ECO:0000313" key="2">
    <source>
        <dbReference type="EMBL" id="QSQ12681.1"/>
    </source>
</evidence>
<sequence length="764" mass="82070">MELVRALCVAWLLVAGLATAATPVVQVPEGGAGVPVIAKGIVCGPLRPGWTLASDGRTLRPPPRVEQDDARVQELKVAATAAQCETTEERVTVIATGTFPRVDASATNFFPDDGRVELRGVGLDHVGIYWSGTPRNEANAKLIEGQDLCLAPSAEKGPASCTVPVAKGLPTDTALYWTPPHGRQGRDVTTYDVSGNVVELETFRLRPGRTILTQPLIQSGGVDVSRGPGSVALSHSEAVSSVDCGPVRCEINEGTVSLRNVPGVDVSVTLKLRLSPRIYFLRGEALEQVIQETLPVLACPLFAVDGTVLRDAENAAMVVRLDSSCQHDPRKLLWSMNDQRARVERVVKAPDGVYVLLRTGGTSEQQVTVSAQTSRVEGSVVASDTTKTLPLPVPRASLELASEGAIDFIPINRPAELHVASSGEQGRFVPRPVAGAYSVTTRDGTTYIQGEPTAGGFVALRFGYQLPTLPGELATTDLFIVNERVQRSVREASVPIRVENVVELVCADKEGKDQVLEPSRPHRVAYAMRNSCRVIIHRERLKPEQGTQEIVLRIDVTKPDGSARSESRVEQRMLLRPQGEARVIPVPGQLGQYDRILVQVSLVADESRYALSTSDRSGLPSAQWTAIVSGGRFRLYTTATIPAGLYRATEPSGQLILNFGVVSRLALLNNEGQERLLGIEMGLMGMGLIPQSGDIEFPPTLAVVMGLSLRVPIGPGAAVGAQAWVAREFRDDITRRSDGSVVPSSRWSFIFGPSISVGNVGFNL</sequence>
<gene>
    <name evidence="2" type="ORF">JY572_30660</name>
</gene>
<dbReference type="RefSeq" id="WP_206714401.1">
    <property type="nucleotide sequence ID" value="NZ_CP071091.1"/>
</dbReference>
<protein>
    <recommendedName>
        <fullName evidence="4">Lipoprotein</fullName>
    </recommendedName>
</protein>
<organism evidence="2 3">
    <name type="scientific">Myxococcus landrumensis</name>
    <dbReference type="NCBI Taxonomy" id="2813577"/>
    <lineage>
        <taxon>Bacteria</taxon>
        <taxon>Pseudomonadati</taxon>
        <taxon>Myxococcota</taxon>
        <taxon>Myxococcia</taxon>
        <taxon>Myxococcales</taxon>
        <taxon>Cystobacterineae</taxon>
        <taxon>Myxococcaceae</taxon>
        <taxon>Myxococcus</taxon>
    </lineage>
</organism>
<dbReference type="EMBL" id="CP071091">
    <property type="protein sequence ID" value="QSQ12681.1"/>
    <property type="molecule type" value="Genomic_DNA"/>
</dbReference>
<name>A0ABX7N2E8_9BACT</name>